<sequence length="331" mass="39839">MTDILNNNQTNLRICILYEFTKGMKPFKTYKKLMKTLGDDSMTYPEFEFWFMRFAQGNFDLDYDYSLEPKKRQITDLPVEIFEKVGDSLDFVDRNHLRNVSRDIQFRVDNWNPKVTEITYHRFDFCSIKHNSETYKYYQPTSQSYYEIIFLFISQFFFRKPLPIVSRILKNPKLRLKKLTVSRDAKWKIIEEELRKSPTKLHVNHLIVRNRNGTIDLSLLAPESLEEVSLFINEKSVKKMNEILQSWQYKRLKMLTIRTNLSPWDFPLESFIGYPRFTIKLRRTRAELKVAEFIKVIADFVQKHEFFRKNISTTRVLQPRSTETEENCVRN</sequence>
<dbReference type="InParanoid" id="E3NK06"/>
<dbReference type="InterPro" id="IPR002900">
    <property type="entry name" value="DUF38/FTH_CAE_spp"/>
</dbReference>
<evidence type="ECO:0000313" key="3">
    <source>
        <dbReference type="EMBL" id="EFP01571.1"/>
    </source>
</evidence>
<protein>
    <recommendedName>
        <fullName evidence="5">F-box domain-containing protein</fullName>
    </recommendedName>
</protein>
<proteinExistence type="predicted"/>
<dbReference type="HOGENOM" id="CLU_030831_3_3_1"/>
<dbReference type="EMBL" id="DS268773">
    <property type="protein sequence ID" value="EFP01571.1"/>
    <property type="molecule type" value="Genomic_DNA"/>
</dbReference>
<dbReference type="AlphaFoldDB" id="E3NK06"/>
<feature type="domain" description="Mos1 transposase HTH" evidence="2">
    <location>
        <begin position="10"/>
        <end position="58"/>
    </location>
</feature>
<evidence type="ECO:0000259" key="1">
    <source>
        <dbReference type="Pfam" id="PF01827"/>
    </source>
</evidence>
<evidence type="ECO:0000313" key="4">
    <source>
        <dbReference type="Proteomes" id="UP000008281"/>
    </source>
</evidence>
<dbReference type="InterPro" id="IPR040161">
    <property type="entry name" value="FB224"/>
</dbReference>
<dbReference type="CDD" id="cd22150">
    <property type="entry name" value="F-box_CeFBXA-like"/>
    <property type="match status" value="1"/>
</dbReference>
<dbReference type="InterPro" id="IPR041426">
    <property type="entry name" value="Mos1_HTH"/>
</dbReference>
<feature type="domain" description="DUF38" evidence="1">
    <location>
        <begin position="198"/>
        <end position="306"/>
    </location>
</feature>
<dbReference type="Pfam" id="PF01827">
    <property type="entry name" value="FTH"/>
    <property type="match status" value="1"/>
</dbReference>
<dbReference type="OrthoDB" id="5908779at2759"/>
<accession>E3NK06</accession>
<dbReference type="PANTHER" id="PTHR23015:SF4">
    <property type="entry name" value="DUF38 DOMAIN-CONTAINING PROTEIN-RELATED"/>
    <property type="match status" value="1"/>
</dbReference>
<reference evidence="3" key="1">
    <citation type="submission" date="2007-07" db="EMBL/GenBank/DDBJ databases">
        <title>PCAP assembly of the Caenorhabditis remanei genome.</title>
        <authorList>
            <consortium name="The Caenorhabditis remanei Sequencing Consortium"/>
            <person name="Wilson R.K."/>
        </authorList>
    </citation>
    <scope>NUCLEOTIDE SEQUENCE [LARGE SCALE GENOMIC DNA]</scope>
    <source>
        <strain evidence="3">PB4641</strain>
    </source>
</reference>
<organism evidence="4">
    <name type="scientific">Caenorhabditis remanei</name>
    <name type="common">Caenorhabditis vulgaris</name>
    <dbReference type="NCBI Taxonomy" id="31234"/>
    <lineage>
        <taxon>Eukaryota</taxon>
        <taxon>Metazoa</taxon>
        <taxon>Ecdysozoa</taxon>
        <taxon>Nematoda</taxon>
        <taxon>Chromadorea</taxon>
        <taxon>Rhabditida</taxon>
        <taxon>Rhabditina</taxon>
        <taxon>Rhabditomorpha</taxon>
        <taxon>Rhabditoidea</taxon>
        <taxon>Rhabditidae</taxon>
        <taxon>Peloderinae</taxon>
        <taxon>Caenorhabditis</taxon>
    </lineage>
</organism>
<dbReference type="Proteomes" id="UP000008281">
    <property type="component" value="Unassembled WGS sequence"/>
</dbReference>
<keyword evidence="4" id="KW-1185">Reference proteome</keyword>
<name>E3NK06_CAERE</name>
<dbReference type="GO" id="GO:0045087">
    <property type="term" value="P:innate immune response"/>
    <property type="evidence" value="ECO:0007669"/>
    <property type="project" value="TreeGrafter"/>
</dbReference>
<gene>
    <name evidence="3" type="ORF">CRE_25939</name>
</gene>
<dbReference type="Pfam" id="PF17906">
    <property type="entry name" value="HTH_48"/>
    <property type="match status" value="1"/>
</dbReference>
<dbReference type="Gene3D" id="1.10.10.1450">
    <property type="match status" value="1"/>
</dbReference>
<dbReference type="PANTHER" id="PTHR23015">
    <property type="entry name" value="UNCHARACTERIZED C.ELEGANS PROTEIN"/>
    <property type="match status" value="1"/>
</dbReference>
<evidence type="ECO:0008006" key="5">
    <source>
        <dbReference type="Google" id="ProtNLM"/>
    </source>
</evidence>
<evidence type="ECO:0000259" key="2">
    <source>
        <dbReference type="Pfam" id="PF17906"/>
    </source>
</evidence>